<dbReference type="Gene3D" id="3.30.559.30">
    <property type="entry name" value="Nonribosomal peptide synthetase, condensation domain"/>
    <property type="match status" value="1"/>
</dbReference>
<evidence type="ECO:0000313" key="1">
    <source>
        <dbReference type="EMBL" id="KRL23115.1"/>
    </source>
</evidence>
<dbReference type="RefSeq" id="WP_008856584.1">
    <property type="nucleotide sequence ID" value="NZ_AZEB01000002.1"/>
</dbReference>
<dbReference type="InterPro" id="IPR023213">
    <property type="entry name" value="CAT-like_dom_sf"/>
</dbReference>
<keyword evidence="2" id="KW-1185">Reference proteome</keyword>
<proteinExistence type="predicted"/>
<dbReference type="PATRIC" id="fig|1423766.4.peg.1189"/>
<reference evidence="1 2" key="1">
    <citation type="journal article" date="2015" name="Genome Announc.">
        <title>Expanding the biotechnology potential of lactobacilli through comparative genomics of 213 strains and associated genera.</title>
        <authorList>
            <person name="Sun Z."/>
            <person name="Harris H.M."/>
            <person name="McCann A."/>
            <person name="Guo C."/>
            <person name="Argimon S."/>
            <person name="Zhang W."/>
            <person name="Yang X."/>
            <person name="Jeffery I.B."/>
            <person name="Cooney J.C."/>
            <person name="Kagawa T.F."/>
            <person name="Liu W."/>
            <person name="Song Y."/>
            <person name="Salvetti E."/>
            <person name="Wrobel A."/>
            <person name="Rasinkangas P."/>
            <person name="Parkhill J."/>
            <person name="Rea M.C."/>
            <person name="O'Sullivan O."/>
            <person name="Ritari J."/>
            <person name="Douillard F.P."/>
            <person name="Paul Ross R."/>
            <person name="Yang R."/>
            <person name="Briner A.E."/>
            <person name="Felis G.E."/>
            <person name="de Vos W.M."/>
            <person name="Barrangou R."/>
            <person name="Klaenhammer T.R."/>
            <person name="Caufield P.W."/>
            <person name="Cui Y."/>
            <person name="Zhang H."/>
            <person name="O'Toole P.W."/>
        </authorList>
    </citation>
    <scope>NUCLEOTIDE SEQUENCE [LARGE SCALE GENOMIC DNA]</scope>
    <source>
        <strain evidence="1 2">DSM 19906</strain>
    </source>
</reference>
<protein>
    <recommendedName>
        <fullName evidence="3">Condensation domain-containing protein</fullName>
    </recommendedName>
</protein>
<dbReference type="Gene3D" id="3.30.559.10">
    <property type="entry name" value="Chloramphenicol acetyltransferase-like domain"/>
    <property type="match status" value="1"/>
</dbReference>
<gene>
    <name evidence="1" type="ORF">FC98_GL001153</name>
</gene>
<evidence type="ECO:0008006" key="3">
    <source>
        <dbReference type="Google" id="ProtNLM"/>
    </source>
</evidence>
<sequence length="400" mass="45064">MADPLNILHTIELETLYPIVRCELTLKEPINVQKLERAVELVGQVVPEIFAKYRIQDNVFVPLDRDPKTIVSKVNSYSEDLVTQFDLLRGPQVKMIVVANKLIVYLSHILTDGAGSKQFLYLLADCYNQQRMAGGLTNHQGIDEIKQLIDQTPQQVSSKADHPAKPLYLPALADRQSAKYEVIRTQLNAKQFAELHNVTQNIGVTLNDFFMAAFGKTVQQYCGVPTIALACPTDMRQFLTVEAKQQLRIQNLTARYNFAVESEVTESVMQAAQKVHEQMTTNKQRKQFLQSVRTLVTEVGKGTAIDKLQEIVEQNYHVRPIAYTNFGVIDDKQLRFTDNSIESCLMTGSFRRLPMYQVAISTFAGRLTLAANMIGSDQERQFGKAVLDHLKLKLLAVSAS</sequence>
<comment type="caution">
    <text evidence="1">The sequence shown here is derived from an EMBL/GenBank/DDBJ whole genome shotgun (WGS) entry which is preliminary data.</text>
</comment>
<name>A0A0R1P2S7_9LACO</name>
<evidence type="ECO:0000313" key="2">
    <source>
        <dbReference type="Proteomes" id="UP000051439"/>
    </source>
</evidence>
<dbReference type="EMBL" id="AZEB01000002">
    <property type="protein sequence ID" value="KRL23115.1"/>
    <property type="molecule type" value="Genomic_DNA"/>
</dbReference>
<accession>A0A0R1P2S7</accession>
<dbReference type="AlphaFoldDB" id="A0A0R1P2S7"/>
<dbReference type="SUPFAM" id="SSF52777">
    <property type="entry name" value="CoA-dependent acyltransferases"/>
    <property type="match status" value="1"/>
</dbReference>
<dbReference type="Proteomes" id="UP000051439">
    <property type="component" value="Unassembled WGS sequence"/>
</dbReference>
<organism evidence="1 2">
    <name type="scientific">Lentilactobacillus kisonensis DSM 19906 = JCM 15041</name>
    <dbReference type="NCBI Taxonomy" id="1423766"/>
    <lineage>
        <taxon>Bacteria</taxon>
        <taxon>Bacillati</taxon>
        <taxon>Bacillota</taxon>
        <taxon>Bacilli</taxon>
        <taxon>Lactobacillales</taxon>
        <taxon>Lactobacillaceae</taxon>
        <taxon>Lentilactobacillus</taxon>
    </lineage>
</organism>